<keyword evidence="2" id="KW-0813">Transport</keyword>
<dbReference type="GO" id="GO:0005886">
    <property type="term" value="C:plasma membrane"/>
    <property type="evidence" value="ECO:0007669"/>
    <property type="project" value="UniProtKB-SubCell"/>
</dbReference>
<organism evidence="9 10">
    <name type="scientific">Oceanobacillus zhaokaii</name>
    <dbReference type="NCBI Taxonomy" id="2052660"/>
    <lineage>
        <taxon>Bacteria</taxon>
        <taxon>Bacillati</taxon>
        <taxon>Bacillota</taxon>
        <taxon>Bacilli</taxon>
        <taxon>Bacillales</taxon>
        <taxon>Bacillaceae</taxon>
        <taxon>Oceanobacillus</taxon>
    </lineage>
</organism>
<protein>
    <submittedName>
        <fullName evidence="9">Ribose ABC transporter permease</fullName>
    </submittedName>
</protein>
<evidence type="ECO:0000256" key="4">
    <source>
        <dbReference type="ARBA" id="ARBA00022519"/>
    </source>
</evidence>
<feature type="transmembrane region" description="Helical" evidence="8">
    <location>
        <begin position="315"/>
        <end position="333"/>
    </location>
</feature>
<keyword evidence="4" id="KW-0997">Cell inner membrane</keyword>
<feature type="transmembrane region" description="Helical" evidence="8">
    <location>
        <begin position="117"/>
        <end position="137"/>
    </location>
</feature>
<dbReference type="AlphaFoldDB" id="A0A345PIH5"/>
<feature type="transmembrane region" description="Helical" evidence="8">
    <location>
        <begin position="69"/>
        <end position="87"/>
    </location>
</feature>
<evidence type="ECO:0000256" key="7">
    <source>
        <dbReference type="ARBA" id="ARBA00023136"/>
    </source>
</evidence>
<feature type="transmembrane region" description="Helical" evidence="8">
    <location>
        <begin position="35"/>
        <end position="57"/>
    </location>
</feature>
<feature type="transmembrane region" description="Helical" evidence="8">
    <location>
        <begin position="144"/>
        <end position="165"/>
    </location>
</feature>
<dbReference type="PANTHER" id="PTHR32196">
    <property type="entry name" value="ABC TRANSPORTER PERMEASE PROTEIN YPHD-RELATED-RELATED"/>
    <property type="match status" value="1"/>
</dbReference>
<dbReference type="KEGG" id="ocn:CUC15_13080"/>
<keyword evidence="7 8" id="KW-0472">Membrane</keyword>
<dbReference type="Pfam" id="PF02653">
    <property type="entry name" value="BPD_transp_2"/>
    <property type="match status" value="1"/>
</dbReference>
<dbReference type="GO" id="GO:0022857">
    <property type="term" value="F:transmembrane transporter activity"/>
    <property type="evidence" value="ECO:0007669"/>
    <property type="project" value="InterPro"/>
</dbReference>
<proteinExistence type="predicted"/>
<keyword evidence="3" id="KW-1003">Cell membrane</keyword>
<evidence type="ECO:0000256" key="1">
    <source>
        <dbReference type="ARBA" id="ARBA00004651"/>
    </source>
</evidence>
<feature type="transmembrane region" description="Helical" evidence="8">
    <location>
        <begin position="185"/>
        <end position="206"/>
    </location>
</feature>
<evidence type="ECO:0000256" key="8">
    <source>
        <dbReference type="SAM" id="Phobius"/>
    </source>
</evidence>
<dbReference type="CDD" id="cd06579">
    <property type="entry name" value="TM_PBP1_transp_AraH_like"/>
    <property type="match status" value="1"/>
</dbReference>
<evidence type="ECO:0000313" key="10">
    <source>
        <dbReference type="Proteomes" id="UP000253908"/>
    </source>
</evidence>
<reference evidence="10" key="1">
    <citation type="submission" date="2017-11" db="EMBL/GenBank/DDBJ databases">
        <authorList>
            <person name="Zhu W."/>
        </authorList>
    </citation>
    <scope>NUCLEOTIDE SEQUENCE [LARGE SCALE GENOMIC DNA]</scope>
    <source>
        <strain evidence="10">160</strain>
    </source>
</reference>
<dbReference type="PANTHER" id="PTHR32196:SF21">
    <property type="entry name" value="ABC TRANSPORTER PERMEASE PROTEIN YPHD-RELATED"/>
    <property type="match status" value="1"/>
</dbReference>
<sequence>MQLVQKGRLIKLPNTQVKTPIEGKKTVKVKNGLNWLWSEYSVIIAFLLIFILASFMSPRFLDLNNQLNIFMQVSIIGIVSLGMTIVMLSGGIDLSVGSVLALVGVMTVIALNASGNILVAILTAFVVGSLAGFLNGLMIAKGKIASFIATLGMMAAARSIALYIADGGSISGEVSGFTAIANSDIWIIDYPIIIFLAMTALVYLLMQKTRFGRYVYAIGSNEKAALLSAIRVDRVKVGVYTLAGLLVSIAAIIETSRLNSISSSSSGSAYELDAIAAVIIGGTRMTGGRGKIIGTFFGVLILGILNNMMNLMNVSPHLQGFVKGLIIIIAVVFQKRD</sequence>
<evidence type="ECO:0000313" key="9">
    <source>
        <dbReference type="EMBL" id="AXI09805.1"/>
    </source>
</evidence>
<evidence type="ECO:0000256" key="2">
    <source>
        <dbReference type="ARBA" id="ARBA00022448"/>
    </source>
</evidence>
<dbReference type="Proteomes" id="UP000253908">
    <property type="component" value="Chromosome"/>
</dbReference>
<dbReference type="OrthoDB" id="9784538at2"/>
<evidence type="ECO:0000256" key="6">
    <source>
        <dbReference type="ARBA" id="ARBA00022989"/>
    </source>
</evidence>
<keyword evidence="10" id="KW-1185">Reference proteome</keyword>
<name>A0A345PIH5_9BACI</name>
<feature type="transmembrane region" description="Helical" evidence="8">
    <location>
        <begin position="292"/>
        <end position="309"/>
    </location>
</feature>
<feature type="transmembrane region" description="Helical" evidence="8">
    <location>
        <begin position="94"/>
        <end position="111"/>
    </location>
</feature>
<evidence type="ECO:0000256" key="3">
    <source>
        <dbReference type="ARBA" id="ARBA00022475"/>
    </source>
</evidence>
<comment type="subcellular location">
    <subcellularLocation>
        <location evidence="1">Cell membrane</location>
        <topology evidence="1">Multi-pass membrane protein</topology>
    </subcellularLocation>
</comment>
<evidence type="ECO:0000256" key="5">
    <source>
        <dbReference type="ARBA" id="ARBA00022692"/>
    </source>
</evidence>
<accession>A0A345PIH5</accession>
<dbReference type="InterPro" id="IPR001851">
    <property type="entry name" value="ABC_transp_permease"/>
</dbReference>
<dbReference type="EMBL" id="CP024848">
    <property type="protein sequence ID" value="AXI09805.1"/>
    <property type="molecule type" value="Genomic_DNA"/>
</dbReference>
<keyword evidence="5 8" id="KW-0812">Transmembrane</keyword>
<gene>
    <name evidence="9" type="ORF">CUC15_13080</name>
</gene>
<keyword evidence="6 8" id="KW-1133">Transmembrane helix</keyword>